<reference evidence="2 3" key="1">
    <citation type="submission" date="2024-09" db="EMBL/GenBank/DDBJ databases">
        <title>Nodulacao em especies de Leguminosae Basais da Amazonia e Caracterizacao dos Rizobios e Bacterias Associadas aos Nodulos.</title>
        <authorList>
            <person name="Jambeiro I.C.A."/>
            <person name="Lopes I.S."/>
            <person name="Aguiar E.R.G.R."/>
            <person name="Santos A.F.J."/>
            <person name="Dos Santos J.M.F."/>
            <person name="Gross E."/>
        </authorList>
    </citation>
    <scope>NUCLEOTIDE SEQUENCE [LARGE SCALE GENOMIC DNA]</scope>
    <source>
        <strain evidence="2 3">BRUESC1165</strain>
    </source>
</reference>
<dbReference type="PRINTS" id="PR00038">
    <property type="entry name" value="HTHLUXR"/>
</dbReference>
<name>A0ABV6Y314_9HYPH</name>
<dbReference type="Pfam" id="PF00196">
    <property type="entry name" value="GerE"/>
    <property type="match status" value="1"/>
</dbReference>
<accession>A0ABV6Y314</accession>
<organism evidence="2 3">
    <name type="scientific">Microvirga arabica</name>
    <dbReference type="NCBI Taxonomy" id="1128671"/>
    <lineage>
        <taxon>Bacteria</taxon>
        <taxon>Pseudomonadati</taxon>
        <taxon>Pseudomonadota</taxon>
        <taxon>Alphaproteobacteria</taxon>
        <taxon>Hyphomicrobiales</taxon>
        <taxon>Methylobacteriaceae</taxon>
        <taxon>Microvirga</taxon>
    </lineage>
</organism>
<dbReference type="CDD" id="cd06170">
    <property type="entry name" value="LuxR_C_like"/>
    <property type="match status" value="1"/>
</dbReference>
<evidence type="ECO:0000313" key="2">
    <source>
        <dbReference type="EMBL" id="MFC1455521.1"/>
    </source>
</evidence>
<keyword evidence="3" id="KW-1185">Reference proteome</keyword>
<sequence>MDHDIAYRTQLATLAQQAQPSVMTYLMCQNTLLRTGVSHILEGTCFVVAAEKSDGHANPDLILLCDSLPEEGAVETIKQVKEQYPGARLVALSDNLDLWAVLELCSAGLDGLCPTGMSPTAMCKVLELVMLGEVFLPISVSLALLDQVSAERPAMRSSAMDPSGLAGKFSDRERQILQRLTTGASNKLIARDLGVAEATVKVHIKAILRKAKAANRTQAAMWATQHLSFDANPREALVG</sequence>
<proteinExistence type="predicted"/>
<dbReference type="SUPFAM" id="SSF46894">
    <property type="entry name" value="C-terminal effector domain of the bipartite response regulators"/>
    <property type="match status" value="1"/>
</dbReference>
<dbReference type="PROSITE" id="PS50043">
    <property type="entry name" value="HTH_LUXR_2"/>
    <property type="match status" value="1"/>
</dbReference>
<dbReference type="PROSITE" id="PS00622">
    <property type="entry name" value="HTH_LUXR_1"/>
    <property type="match status" value="1"/>
</dbReference>
<comment type="caution">
    <text evidence="2">The sequence shown here is derived from an EMBL/GenBank/DDBJ whole genome shotgun (WGS) entry which is preliminary data.</text>
</comment>
<dbReference type="Proteomes" id="UP001593940">
    <property type="component" value="Unassembled WGS sequence"/>
</dbReference>
<dbReference type="PANTHER" id="PTHR45566:SF1">
    <property type="entry name" value="HTH-TYPE TRANSCRIPTIONAL REGULATOR YHJB-RELATED"/>
    <property type="match status" value="1"/>
</dbReference>
<protein>
    <submittedName>
        <fullName evidence="2">LuxR C-terminal-related transcriptional regulator</fullName>
    </submittedName>
</protein>
<dbReference type="InterPro" id="IPR000792">
    <property type="entry name" value="Tscrpt_reg_LuxR_C"/>
</dbReference>
<dbReference type="SUPFAM" id="SSF52172">
    <property type="entry name" value="CheY-like"/>
    <property type="match status" value="1"/>
</dbReference>
<dbReference type="EMBL" id="JBHOMY010000007">
    <property type="protein sequence ID" value="MFC1455521.1"/>
    <property type="molecule type" value="Genomic_DNA"/>
</dbReference>
<dbReference type="RefSeq" id="WP_377028701.1">
    <property type="nucleotide sequence ID" value="NZ_JBHOMY010000007.1"/>
</dbReference>
<feature type="domain" description="HTH luxR-type" evidence="1">
    <location>
        <begin position="162"/>
        <end position="227"/>
    </location>
</feature>
<dbReference type="InterPro" id="IPR051015">
    <property type="entry name" value="EvgA-like"/>
</dbReference>
<gene>
    <name evidence="2" type="ORF">ACETIH_02005</name>
</gene>
<evidence type="ECO:0000259" key="1">
    <source>
        <dbReference type="PROSITE" id="PS50043"/>
    </source>
</evidence>
<dbReference type="InterPro" id="IPR016032">
    <property type="entry name" value="Sig_transdc_resp-reg_C-effctor"/>
</dbReference>
<dbReference type="SMART" id="SM00421">
    <property type="entry name" value="HTH_LUXR"/>
    <property type="match status" value="1"/>
</dbReference>
<evidence type="ECO:0000313" key="3">
    <source>
        <dbReference type="Proteomes" id="UP001593940"/>
    </source>
</evidence>
<dbReference type="InterPro" id="IPR011006">
    <property type="entry name" value="CheY-like_superfamily"/>
</dbReference>
<dbReference type="Gene3D" id="3.40.50.2300">
    <property type="match status" value="1"/>
</dbReference>
<dbReference type="PANTHER" id="PTHR45566">
    <property type="entry name" value="HTH-TYPE TRANSCRIPTIONAL REGULATOR YHJB-RELATED"/>
    <property type="match status" value="1"/>
</dbReference>